<dbReference type="GeneID" id="36591037"/>
<dbReference type="STRING" id="1095630.A0A2J6TFH6"/>
<dbReference type="InParanoid" id="A0A2J6TFH6"/>
<sequence length="422" mass="48448">MTSRGSLKATIVGILGRAPAIAPPLEAQWVEERAAVIQDLRPLQVPTQDERTRLHAMPTEVLRNIARYLPPSFEVALTLTCRLILHKLGSQSWQDIHGPISPNHELYWEWGRYSYKPERGMLLVLLDRDIKHLINCYFCELLHEPAKTMPAPGSKAKPTERYCTRIQRNRRFDGTHQHFFHVLDDITFSEIQHSMKLHLRFGSGCTDLLQRLSKTSTTRSLHRNSASAQLFTLARVIAGHLVIRSEYYILLPWWKVRYTDDNIFEVFQALNVCPHIHEFSYNGAIRNLWLCSKLHSEQSNCRFCAIRKNAPNRGVPRFVAAPWRQSCEYCHTEFQIDVAAAGVKGLAIAFTVWQDFEDCTSPHETIWRGDSWASEGWRYADFEGGSIKAGFEGQVASSNVPNHLRTLPDRPVKEWGCFLNVK</sequence>
<evidence type="ECO:0000313" key="3">
    <source>
        <dbReference type="Proteomes" id="UP000235371"/>
    </source>
</evidence>
<dbReference type="RefSeq" id="XP_024738691.1">
    <property type="nucleotide sequence ID" value="XM_024882960.1"/>
</dbReference>
<dbReference type="PROSITE" id="PS50181">
    <property type="entry name" value="FBOX"/>
    <property type="match status" value="1"/>
</dbReference>
<protein>
    <recommendedName>
        <fullName evidence="1">F-box domain-containing protein</fullName>
    </recommendedName>
</protein>
<organism evidence="2 3">
    <name type="scientific">Hyaloscypha bicolor E</name>
    <dbReference type="NCBI Taxonomy" id="1095630"/>
    <lineage>
        <taxon>Eukaryota</taxon>
        <taxon>Fungi</taxon>
        <taxon>Dikarya</taxon>
        <taxon>Ascomycota</taxon>
        <taxon>Pezizomycotina</taxon>
        <taxon>Leotiomycetes</taxon>
        <taxon>Helotiales</taxon>
        <taxon>Hyaloscyphaceae</taxon>
        <taxon>Hyaloscypha</taxon>
        <taxon>Hyaloscypha bicolor</taxon>
    </lineage>
</organism>
<dbReference type="EMBL" id="KZ613786">
    <property type="protein sequence ID" value="PMD61787.1"/>
    <property type="molecule type" value="Genomic_DNA"/>
</dbReference>
<keyword evidence="3" id="KW-1185">Reference proteome</keyword>
<evidence type="ECO:0000313" key="2">
    <source>
        <dbReference type="EMBL" id="PMD61787.1"/>
    </source>
</evidence>
<name>A0A2J6TFH6_9HELO</name>
<evidence type="ECO:0000259" key="1">
    <source>
        <dbReference type="PROSITE" id="PS50181"/>
    </source>
</evidence>
<dbReference type="InterPro" id="IPR001810">
    <property type="entry name" value="F-box_dom"/>
</dbReference>
<dbReference type="OrthoDB" id="3537144at2759"/>
<accession>A0A2J6TFH6</accession>
<dbReference type="AlphaFoldDB" id="A0A2J6TFH6"/>
<proteinExistence type="predicted"/>
<feature type="domain" description="F-box" evidence="1">
    <location>
        <begin position="51"/>
        <end position="96"/>
    </location>
</feature>
<gene>
    <name evidence="2" type="ORF">K444DRAFT_628791</name>
</gene>
<dbReference type="Proteomes" id="UP000235371">
    <property type="component" value="Unassembled WGS sequence"/>
</dbReference>
<reference evidence="2 3" key="1">
    <citation type="submission" date="2016-04" db="EMBL/GenBank/DDBJ databases">
        <title>A degradative enzymes factory behind the ericoid mycorrhizal symbiosis.</title>
        <authorList>
            <consortium name="DOE Joint Genome Institute"/>
            <person name="Martino E."/>
            <person name="Morin E."/>
            <person name="Grelet G."/>
            <person name="Kuo A."/>
            <person name="Kohler A."/>
            <person name="Daghino S."/>
            <person name="Barry K."/>
            <person name="Choi C."/>
            <person name="Cichocki N."/>
            <person name="Clum A."/>
            <person name="Copeland A."/>
            <person name="Hainaut M."/>
            <person name="Haridas S."/>
            <person name="Labutti K."/>
            <person name="Lindquist E."/>
            <person name="Lipzen A."/>
            <person name="Khouja H.-R."/>
            <person name="Murat C."/>
            <person name="Ohm R."/>
            <person name="Olson A."/>
            <person name="Spatafora J."/>
            <person name="Veneault-Fourrey C."/>
            <person name="Henrissat B."/>
            <person name="Grigoriev I."/>
            <person name="Martin F."/>
            <person name="Perotto S."/>
        </authorList>
    </citation>
    <scope>NUCLEOTIDE SEQUENCE [LARGE SCALE GENOMIC DNA]</scope>
    <source>
        <strain evidence="2 3">E</strain>
    </source>
</reference>